<evidence type="ECO:0000256" key="8">
    <source>
        <dbReference type="SAM" id="MobiDB-lite"/>
    </source>
</evidence>
<dbReference type="SMART" id="SM00380">
    <property type="entry name" value="AP2"/>
    <property type="match status" value="1"/>
</dbReference>
<keyword evidence="3" id="KW-0238">DNA-binding</keyword>
<proteinExistence type="inferred from homology"/>
<evidence type="ECO:0000259" key="9">
    <source>
        <dbReference type="PROSITE" id="PS51032"/>
    </source>
</evidence>
<feature type="domain" description="AP2/ERF" evidence="9">
    <location>
        <begin position="63"/>
        <end position="120"/>
    </location>
</feature>
<dbReference type="SUPFAM" id="SSF54171">
    <property type="entry name" value="DNA-binding domain"/>
    <property type="match status" value="1"/>
</dbReference>
<sequence>MNISAQFYDPLPFYSRQESSSPSDASSSTEAHGNSDEEVVLLASNRPKRRGGRRIFKETRHPVFRGVRRRNGNRWVCELREPNKKSRIWLGTYPTPEMAARAHDVAALALRGKSACLNFADSAWRPLPVPASLDARDIRKAAKEAAELFPTQVFACDDQVTVKGSNVMEDSIEASSDEGKVFEENGLFIDEEAVFEMPRLLEEMAQGLLLPPLHFDSDATVLETYVDISLWNY</sequence>
<dbReference type="InterPro" id="IPR036955">
    <property type="entry name" value="AP2/ERF_dom_sf"/>
</dbReference>
<dbReference type="PANTHER" id="PTHR31839:SF89">
    <property type="entry name" value="AP2_ERF DOMAIN-CONTAINING PROTEIN"/>
    <property type="match status" value="1"/>
</dbReference>
<gene>
    <name evidence="10" type="ORF">MANES_01G067500v8</name>
</gene>
<dbReference type="OMA" id="EEEMFYM"/>
<evidence type="ECO:0000256" key="3">
    <source>
        <dbReference type="ARBA" id="ARBA00023125"/>
    </source>
</evidence>
<dbReference type="GO" id="GO:0003677">
    <property type="term" value="F:DNA binding"/>
    <property type="evidence" value="ECO:0007669"/>
    <property type="project" value="UniProtKB-KW"/>
</dbReference>
<keyword evidence="11" id="KW-1185">Reference proteome</keyword>
<evidence type="ECO:0000256" key="2">
    <source>
        <dbReference type="ARBA" id="ARBA00023015"/>
    </source>
</evidence>
<dbReference type="CDD" id="cd00018">
    <property type="entry name" value="AP2"/>
    <property type="match status" value="1"/>
</dbReference>
<dbReference type="Pfam" id="PF00847">
    <property type="entry name" value="AP2"/>
    <property type="match status" value="1"/>
</dbReference>
<dbReference type="InterPro" id="IPR016177">
    <property type="entry name" value="DNA-bd_dom_sf"/>
</dbReference>
<dbReference type="PROSITE" id="PS51032">
    <property type="entry name" value="AP2_ERF"/>
    <property type="match status" value="1"/>
</dbReference>
<evidence type="ECO:0000256" key="6">
    <source>
        <dbReference type="ARBA" id="ARBA00023242"/>
    </source>
</evidence>
<feature type="region of interest" description="Disordered" evidence="8">
    <location>
        <begin position="14"/>
        <end position="39"/>
    </location>
</feature>
<dbReference type="PANTHER" id="PTHR31839">
    <property type="entry name" value="DEHYDRATION-RESPONSIVE ELEMENT-BINDING PROTEIN 1D"/>
    <property type="match status" value="1"/>
</dbReference>
<comment type="caution">
    <text evidence="10">The sequence shown here is derived from an EMBL/GenBank/DDBJ whole genome shotgun (WGS) entry which is preliminary data.</text>
</comment>
<comment type="subcellular location">
    <subcellularLocation>
        <location evidence="1">Nucleus</location>
    </subcellularLocation>
</comment>
<dbReference type="OrthoDB" id="676764at2759"/>
<comment type="similarity">
    <text evidence="7">Belongs to the AP2/ERF transcription factor family. ERF subfamily.</text>
</comment>
<dbReference type="AlphaFoldDB" id="A0A2C9WKZ8"/>
<dbReference type="GO" id="GO:0003700">
    <property type="term" value="F:DNA-binding transcription factor activity"/>
    <property type="evidence" value="ECO:0007669"/>
    <property type="project" value="InterPro"/>
</dbReference>
<dbReference type="Gramene" id="Manes.01G067500.1.v8.1">
    <property type="protein sequence ID" value="Manes.01G067500.1.v8.1.CDS.1"/>
    <property type="gene ID" value="Manes.01G067500.v8.1"/>
</dbReference>
<reference evidence="11" key="1">
    <citation type="journal article" date="2016" name="Nat. Biotechnol.">
        <title>Sequencing wild and cultivated cassava and related species reveals extensive interspecific hybridization and genetic diversity.</title>
        <authorList>
            <person name="Bredeson J.V."/>
            <person name="Lyons J.B."/>
            <person name="Prochnik S.E."/>
            <person name="Wu G.A."/>
            <person name="Ha C.M."/>
            <person name="Edsinger-Gonzales E."/>
            <person name="Grimwood J."/>
            <person name="Schmutz J."/>
            <person name="Rabbi I.Y."/>
            <person name="Egesi C."/>
            <person name="Nauluvula P."/>
            <person name="Lebot V."/>
            <person name="Ndunguru J."/>
            <person name="Mkamilo G."/>
            <person name="Bart R.S."/>
            <person name="Setter T.L."/>
            <person name="Gleadow R.M."/>
            <person name="Kulakow P."/>
            <person name="Ferguson M.E."/>
            <person name="Rounsley S."/>
            <person name="Rokhsar D.S."/>
        </authorList>
    </citation>
    <scope>NUCLEOTIDE SEQUENCE [LARGE SCALE GENOMIC DNA]</scope>
    <source>
        <strain evidence="11">cv. AM560-2</strain>
    </source>
</reference>
<dbReference type="SMR" id="A0A2C9WKZ8"/>
<dbReference type="FunFam" id="3.30.730.10:FF:000001">
    <property type="entry name" value="Ethylene-responsive transcription factor 2"/>
    <property type="match status" value="1"/>
</dbReference>
<evidence type="ECO:0000256" key="5">
    <source>
        <dbReference type="ARBA" id="ARBA00023163"/>
    </source>
</evidence>
<evidence type="ECO:0000256" key="7">
    <source>
        <dbReference type="ARBA" id="ARBA00024343"/>
    </source>
</evidence>
<protein>
    <recommendedName>
        <fullName evidence="9">AP2/ERF domain-containing protein</fullName>
    </recommendedName>
</protein>
<accession>A0A2C9WKZ8</accession>
<organism evidence="10 11">
    <name type="scientific">Manihot esculenta</name>
    <name type="common">Cassava</name>
    <name type="synonym">Jatropha manihot</name>
    <dbReference type="NCBI Taxonomy" id="3983"/>
    <lineage>
        <taxon>Eukaryota</taxon>
        <taxon>Viridiplantae</taxon>
        <taxon>Streptophyta</taxon>
        <taxon>Embryophyta</taxon>
        <taxon>Tracheophyta</taxon>
        <taxon>Spermatophyta</taxon>
        <taxon>Magnoliopsida</taxon>
        <taxon>eudicotyledons</taxon>
        <taxon>Gunneridae</taxon>
        <taxon>Pentapetalae</taxon>
        <taxon>rosids</taxon>
        <taxon>fabids</taxon>
        <taxon>Malpighiales</taxon>
        <taxon>Euphorbiaceae</taxon>
        <taxon>Crotonoideae</taxon>
        <taxon>Manihoteae</taxon>
        <taxon>Manihot</taxon>
    </lineage>
</organism>
<dbReference type="InterPro" id="IPR045277">
    <property type="entry name" value="DRE1A-I"/>
</dbReference>
<dbReference type="Proteomes" id="UP000091857">
    <property type="component" value="Chromosome 1"/>
</dbReference>
<keyword evidence="5" id="KW-0804">Transcription</keyword>
<name>A0A2C9WKZ8_MANES</name>
<evidence type="ECO:0000313" key="10">
    <source>
        <dbReference type="EMBL" id="OAY59880.1"/>
    </source>
</evidence>
<keyword evidence="4" id="KW-0010">Activator</keyword>
<dbReference type="EMBL" id="CM004387">
    <property type="protein sequence ID" value="OAY59880.1"/>
    <property type="molecule type" value="Genomic_DNA"/>
</dbReference>
<evidence type="ECO:0000313" key="11">
    <source>
        <dbReference type="Proteomes" id="UP000091857"/>
    </source>
</evidence>
<dbReference type="STRING" id="3983.A0A2C9WKZ8"/>
<evidence type="ECO:0000256" key="1">
    <source>
        <dbReference type="ARBA" id="ARBA00004123"/>
    </source>
</evidence>
<dbReference type="GO" id="GO:0005634">
    <property type="term" value="C:nucleus"/>
    <property type="evidence" value="ECO:0007669"/>
    <property type="project" value="UniProtKB-SubCell"/>
</dbReference>
<evidence type="ECO:0000256" key="4">
    <source>
        <dbReference type="ARBA" id="ARBA00023159"/>
    </source>
</evidence>
<keyword evidence="6" id="KW-0539">Nucleus</keyword>
<dbReference type="Gene3D" id="3.30.730.10">
    <property type="entry name" value="AP2/ERF domain"/>
    <property type="match status" value="1"/>
</dbReference>
<feature type="compositionally biased region" description="Low complexity" evidence="8">
    <location>
        <begin position="15"/>
        <end position="28"/>
    </location>
</feature>
<dbReference type="InterPro" id="IPR001471">
    <property type="entry name" value="AP2/ERF_dom"/>
</dbReference>
<dbReference type="PRINTS" id="PR00367">
    <property type="entry name" value="ETHRSPELEMNT"/>
</dbReference>
<keyword evidence="2" id="KW-0805">Transcription regulation</keyword>